<evidence type="ECO:0000256" key="5">
    <source>
        <dbReference type="ARBA" id="ARBA00022989"/>
    </source>
</evidence>
<dbReference type="GO" id="GO:0005886">
    <property type="term" value="C:plasma membrane"/>
    <property type="evidence" value="ECO:0007669"/>
    <property type="project" value="TreeGrafter"/>
</dbReference>
<feature type="region of interest" description="Disordered" evidence="7">
    <location>
        <begin position="777"/>
        <end position="817"/>
    </location>
</feature>
<dbReference type="Pfam" id="PF14703">
    <property type="entry name" value="PHM7_cyt"/>
    <property type="match status" value="1"/>
</dbReference>
<keyword evidence="4 8" id="KW-0812">Transmembrane</keyword>
<dbReference type="STRING" id="56484.A0A1Y2FEU0"/>
<feature type="transmembrane region" description="Helical" evidence="8">
    <location>
        <begin position="663"/>
        <end position="681"/>
    </location>
</feature>
<feature type="domain" description="CSC1/OSCA1-like cytosolic" evidence="12">
    <location>
        <begin position="188"/>
        <end position="371"/>
    </location>
</feature>
<protein>
    <recommendedName>
        <fullName evidence="15">DUF221-domain-containing protein</fullName>
    </recommendedName>
</protein>
<organism evidence="13 14">
    <name type="scientific">Protomyces lactucae-debilis</name>
    <dbReference type="NCBI Taxonomy" id="2754530"/>
    <lineage>
        <taxon>Eukaryota</taxon>
        <taxon>Fungi</taxon>
        <taxon>Dikarya</taxon>
        <taxon>Ascomycota</taxon>
        <taxon>Taphrinomycotina</taxon>
        <taxon>Taphrinomycetes</taxon>
        <taxon>Taphrinales</taxon>
        <taxon>Protomycetaceae</taxon>
        <taxon>Protomyces</taxon>
    </lineage>
</organism>
<dbReference type="OrthoDB" id="1076608at2759"/>
<dbReference type="InterPro" id="IPR045122">
    <property type="entry name" value="Csc1-like"/>
</dbReference>
<feature type="transmembrane region" description="Helical" evidence="8">
    <location>
        <begin position="573"/>
        <end position="592"/>
    </location>
</feature>
<feature type="region of interest" description="Disordered" evidence="7">
    <location>
        <begin position="715"/>
        <end position="735"/>
    </location>
</feature>
<dbReference type="OMA" id="PKRYYAH"/>
<dbReference type="Pfam" id="PF13967">
    <property type="entry name" value="RSN1_TM"/>
    <property type="match status" value="1"/>
</dbReference>
<evidence type="ECO:0000256" key="6">
    <source>
        <dbReference type="ARBA" id="ARBA00023136"/>
    </source>
</evidence>
<evidence type="ECO:0008006" key="15">
    <source>
        <dbReference type="Google" id="ProtNLM"/>
    </source>
</evidence>
<evidence type="ECO:0000256" key="1">
    <source>
        <dbReference type="ARBA" id="ARBA00004141"/>
    </source>
</evidence>
<dbReference type="EMBL" id="MCFI01000010">
    <property type="protein sequence ID" value="ORY82127.1"/>
    <property type="molecule type" value="Genomic_DNA"/>
</dbReference>
<evidence type="ECO:0000256" key="2">
    <source>
        <dbReference type="ARBA" id="ARBA00007779"/>
    </source>
</evidence>
<keyword evidence="3" id="KW-0813">Transport</keyword>
<feature type="transmembrane region" description="Helical" evidence="8">
    <location>
        <begin position="98"/>
        <end position="118"/>
    </location>
</feature>
<dbReference type="InterPro" id="IPR032880">
    <property type="entry name" value="CSC1/OSCA1-like_N"/>
</dbReference>
<evidence type="ECO:0000256" key="7">
    <source>
        <dbReference type="SAM" id="MobiDB-lite"/>
    </source>
</evidence>
<feature type="transmembrane region" description="Helical" evidence="8">
    <location>
        <begin position="15"/>
        <end position="36"/>
    </location>
</feature>
<dbReference type="GeneID" id="63787283"/>
<evidence type="ECO:0000259" key="10">
    <source>
        <dbReference type="Pfam" id="PF12621"/>
    </source>
</evidence>
<dbReference type="InterPro" id="IPR022257">
    <property type="entry name" value="PHM7_ext"/>
</dbReference>
<feature type="transmembrane region" description="Helical" evidence="8">
    <location>
        <begin position="385"/>
        <end position="410"/>
    </location>
</feature>
<evidence type="ECO:0000256" key="8">
    <source>
        <dbReference type="SAM" id="Phobius"/>
    </source>
</evidence>
<dbReference type="Pfam" id="PF12621">
    <property type="entry name" value="PHM7_ext"/>
    <property type="match status" value="1"/>
</dbReference>
<dbReference type="RefSeq" id="XP_040725261.1">
    <property type="nucleotide sequence ID" value="XM_040870684.1"/>
</dbReference>
<comment type="similarity">
    <text evidence="2">Belongs to the CSC1 (TC 1.A.17) family.</text>
</comment>
<feature type="transmembrane region" description="Helical" evidence="8">
    <location>
        <begin position="636"/>
        <end position="657"/>
    </location>
</feature>
<dbReference type="InterPro" id="IPR003864">
    <property type="entry name" value="CSC1/OSCA1-like_7TM"/>
</dbReference>
<dbReference type="GO" id="GO:0005227">
    <property type="term" value="F:calcium-activated cation channel activity"/>
    <property type="evidence" value="ECO:0007669"/>
    <property type="project" value="InterPro"/>
</dbReference>
<comment type="subcellular location">
    <subcellularLocation>
        <location evidence="1">Membrane</location>
        <topology evidence="1">Multi-pass membrane protein</topology>
    </subcellularLocation>
</comment>
<dbReference type="PANTHER" id="PTHR13018:SF139">
    <property type="entry name" value="PHOSPHATE METABOLISM PROTEIN 7"/>
    <property type="match status" value="1"/>
</dbReference>
<keyword evidence="6 8" id="KW-0472">Membrane</keyword>
<feature type="domain" description="CSC1/OSCA1-like 7TM region" evidence="9">
    <location>
        <begin position="383"/>
        <end position="654"/>
    </location>
</feature>
<feature type="transmembrane region" description="Helical" evidence="8">
    <location>
        <begin position="143"/>
        <end position="162"/>
    </location>
</feature>
<dbReference type="Proteomes" id="UP000193685">
    <property type="component" value="Unassembled WGS sequence"/>
</dbReference>
<dbReference type="AlphaFoldDB" id="A0A1Y2FEU0"/>
<keyword evidence="5 8" id="KW-1133">Transmembrane helix</keyword>
<dbReference type="InterPro" id="IPR027815">
    <property type="entry name" value="CSC1/OSCA1-like_cyt"/>
</dbReference>
<reference evidence="13 14" key="1">
    <citation type="submission" date="2016-07" db="EMBL/GenBank/DDBJ databases">
        <title>Pervasive Adenine N6-methylation of Active Genes in Fungi.</title>
        <authorList>
            <consortium name="DOE Joint Genome Institute"/>
            <person name="Mondo S.J."/>
            <person name="Dannebaum R.O."/>
            <person name="Kuo R.C."/>
            <person name="Labutti K."/>
            <person name="Haridas S."/>
            <person name="Kuo A."/>
            <person name="Salamov A."/>
            <person name="Ahrendt S.R."/>
            <person name="Lipzen A."/>
            <person name="Sullivan W."/>
            <person name="Andreopoulos W.B."/>
            <person name="Clum A."/>
            <person name="Lindquist E."/>
            <person name="Daum C."/>
            <person name="Ramamoorthy G.K."/>
            <person name="Gryganskyi A."/>
            <person name="Culley D."/>
            <person name="Magnuson J.K."/>
            <person name="James T.Y."/>
            <person name="O'Malley M.A."/>
            <person name="Stajich J.E."/>
            <person name="Spatafora J.W."/>
            <person name="Visel A."/>
            <person name="Grigoriev I.V."/>
        </authorList>
    </citation>
    <scope>NUCLEOTIDE SEQUENCE [LARGE SCALE GENOMIC DNA]</scope>
    <source>
        <strain evidence="13 14">12-1054</strain>
    </source>
</reference>
<feature type="transmembrane region" description="Helical" evidence="8">
    <location>
        <begin position="523"/>
        <end position="552"/>
    </location>
</feature>
<evidence type="ECO:0000256" key="3">
    <source>
        <dbReference type="ARBA" id="ARBA00022448"/>
    </source>
</evidence>
<evidence type="ECO:0000259" key="12">
    <source>
        <dbReference type="Pfam" id="PF14703"/>
    </source>
</evidence>
<evidence type="ECO:0000256" key="4">
    <source>
        <dbReference type="ARBA" id="ARBA00022692"/>
    </source>
</evidence>
<feature type="transmembrane region" description="Helical" evidence="8">
    <location>
        <begin position="474"/>
        <end position="503"/>
    </location>
</feature>
<evidence type="ECO:0000259" key="9">
    <source>
        <dbReference type="Pfam" id="PF02714"/>
    </source>
</evidence>
<accession>A0A1Y2FEU0</accession>
<dbReference type="Pfam" id="PF02714">
    <property type="entry name" value="RSN1_7TM"/>
    <property type="match status" value="1"/>
</dbReference>
<feature type="domain" description="10TM putative phosphate transporter extracellular tail" evidence="10">
    <location>
        <begin position="736"/>
        <end position="807"/>
    </location>
</feature>
<comment type="caution">
    <text evidence="13">The sequence shown here is derived from an EMBL/GenBank/DDBJ whole genome shotgun (WGS) entry which is preliminary data.</text>
</comment>
<gene>
    <name evidence="13" type="ORF">BCR37DRAFT_38898</name>
</gene>
<keyword evidence="14" id="KW-1185">Reference proteome</keyword>
<name>A0A1Y2FEU0_PROLT</name>
<evidence type="ECO:0000259" key="11">
    <source>
        <dbReference type="Pfam" id="PF13967"/>
    </source>
</evidence>
<dbReference type="PANTHER" id="PTHR13018">
    <property type="entry name" value="PROBABLE MEMBRANE PROTEIN DUF221-RELATED"/>
    <property type="match status" value="1"/>
</dbReference>
<feature type="transmembrane region" description="Helical" evidence="8">
    <location>
        <begin position="598"/>
        <end position="616"/>
    </location>
</feature>
<feature type="domain" description="CSC1/OSCA1-like N-terminal transmembrane" evidence="11">
    <location>
        <begin position="14"/>
        <end position="164"/>
    </location>
</feature>
<feature type="transmembrane region" description="Helical" evidence="8">
    <location>
        <begin position="430"/>
        <end position="453"/>
    </location>
</feature>
<evidence type="ECO:0000313" key="13">
    <source>
        <dbReference type="EMBL" id="ORY82127.1"/>
    </source>
</evidence>
<proteinExistence type="inferred from homology"/>
<sequence>MDNAATQPGTSLQQFLTSLVVSFSIFVGTTLVFVLLRKRILRIYEPKSHVAHIPARRQTRPLPGGPFSWVSPLAMETDLALLAKAGLDGYFFLRYLKFMVVITLGGCVMLWPILLPVYGTGKAGSKGMDKVSISNIAGDEGRYYAPVLLSWFFVAFVCFGIFREHRHYLQVRQEYLTSPGHAESMQACTVLVTQIPAAFRSKTALSSAFSGYPGGIRHITMNRNLDKLEELVEERSKAALKLEAAQIKLIKTAIKKQGMDNKHDGNEAGEGAAGQHVPVGKRPSHKLGFLGVLGKKVDTIDWCESELQRLNNEIEHGKANMDEQPMMNSAFLTFHNQTAAQMALQTITHRDPYAMHPRYTEIAPHDVVWNNMSLTWQQRLVKSSIVTAFIAALILLWSVPVAFVGTLSNIDYLTDKVPFLRFINNCPEVLKGLITAYLPIVLLAVLMALLPVIMRFCAKTAGVPTRSLIEFSVAQYYFVFLVVQSFLVVTVVSASVASVTAIIDNPSSAPSLLAESLPKASNFYIAYILLQGLAISAGELAQIVSLALYFILGKLLDKTPRKQFNRYTTLRNVGFGTLFPVYTFLAFLSLVFSVIAPILLFFAALAFGLFYLVYKYQFLFVYQLDVSTMGRLYPRALQQTLVGLYFMEVCMIGLTAVGKSYGAIALSIIILVATAIFHITLNNAFGPLLDAVPTMLIGSHTKEKGAAMEGVEGTLTASNTNHSEEKTGDRASLTGHRSENVFDEKAYQHPALQARQPGIWLPRDGLGVSADLTRKTREGAGIESSDAGASIDNKGRVTWDGKTNPPDYDASQRDYEL</sequence>
<evidence type="ECO:0000313" key="14">
    <source>
        <dbReference type="Proteomes" id="UP000193685"/>
    </source>
</evidence>